<evidence type="ECO:0000256" key="6">
    <source>
        <dbReference type="ARBA" id="ARBA00041911"/>
    </source>
</evidence>
<reference evidence="9 10" key="1">
    <citation type="submission" date="2019-09" db="EMBL/GenBank/DDBJ databases">
        <title>Bird 10,000 Genomes (B10K) Project - Family phase.</title>
        <authorList>
            <person name="Zhang G."/>
        </authorList>
    </citation>
    <scope>NUCLEOTIDE SEQUENCE [LARGE SCALE GENOMIC DNA]</scope>
    <source>
        <strain evidence="9">B10K-DU-017-25</strain>
        <tissue evidence="9">Mixed tissue sample</tissue>
    </source>
</reference>
<evidence type="ECO:0000256" key="7">
    <source>
        <dbReference type="SAM" id="Phobius"/>
    </source>
</evidence>
<keyword evidence="7" id="KW-1133">Transmembrane helix</keyword>
<keyword evidence="7" id="KW-0812">Transmembrane</keyword>
<evidence type="ECO:0000256" key="3">
    <source>
        <dbReference type="ARBA" id="ARBA00036807"/>
    </source>
</evidence>
<dbReference type="GO" id="GO:0046856">
    <property type="term" value="P:phosphatidylinositol dephosphorylation"/>
    <property type="evidence" value="ECO:0007669"/>
    <property type="project" value="TreeGrafter"/>
</dbReference>
<comment type="catalytic activity">
    <reaction evidence="3">
        <text>a 1,2-diacyl-sn-glycero-3-phospho-(1D-myo-inositol 4-phosphate) + H2O = a 1,2-diacyl-sn-glycero-3-phospho-(1D-myo-inositol) + phosphate</text>
        <dbReference type="Rhea" id="RHEA:55652"/>
        <dbReference type="ChEBI" id="CHEBI:15377"/>
        <dbReference type="ChEBI" id="CHEBI:43474"/>
        <dbReference type="ChEBI" id="CHEBI:57880"/>
        <dbReference type="ChEBI" id="CHEBI:58178"/>
    </reaction>
    <physiologicalReaction direction="left-to-right" evidence="3">
        <dbReference type="Rhea" id="RHEA:55653"/>
    </physiologicalReaction>
</comment>
<keyword evidence="10" id="KW-1185">Reference proteome</keyword>
<dbReference type="InterPro" id="IPR002013">
    <property type="entry name" value="SAC_dom"/>
</dbReference>
<keyword evidence="7" id="KW-0472">Membrane</keyword>
<evidence type="ECO:0000256" key="4">
    <source>
        <dbReference type="ARBA" id="ARBA00040795"/>
    </source>
</evidence>
<dbReference type="EMBL" id="VYZI01000419">
    <property type="protein sequence ID" value="NWR77068.1"/>
    <property type="molecule type" value="Genomic_DNA"/>
</dbReference>
<dbReference type="OrthoDB" id="405996at2759"/>
<evidence type="ECO:0000256" key="5">
    <source>
        <dbReference type="ARBA" id="ARBA00041396"/>
    </source>
</evidence>
<dbReference type="AlphaFoldDB" id="A0A7K5A2P0"/>
<evidence type="ECO:0000259" key="8">
    <source>
        <dbReference type="Pfam" id="PF02383"/>
    </source>
</evidence>
<proteinExistence type="predicted"/>
<feature type="non-terminal residue" evidence="9">
    <location>
        <position position="150"/>
    </location>
</feature>
<sequence length="150" mass="17010">HITPEKFYVEACDEGTDDVLAIDRVSTEVTLTVKKDVPPSAVTRPIFGILGTIRLVAGTYLIVITKKKKVGEIFNHAIWKATDFDILSYKKTMLHLTDIQLQDNKVFLSMLSHVLSVDGFYFSTTYDLTHTLQRLANTSPEFQEMSLLER</sequence>
<feature type="transmembrane region" description="Helical" evidence="7">
    <location>
        <begin position="46"/>
        <end position="64"/>
    </location>
</feature>
<accession>A0A7K5A2P0</accession>
<dbReference type="EC" id="3.1.3.64" evidence="1"/>
<comment type="caution">
    <text evidence="9">The sequence shown here is derived from an EMBL/GenBank/DDBJ whole genome shotgun (WGS) entry which is preliminary data.</text>
</comment>
<gene>
    <name evidence="9" type="primary">Sacm1l_2</name>
    <name evidence="9" type="ORF">CENUNI_R08148</name>
</gene>
<dbReference type="Pfam" id="PF02383">
    <property type="entry name" value="Syja_N"/>
    <property type="match status" value="1"/>
</dbReference>
<evidence type="ECO:0000256" key="2">
    <source>
        <dbReference type="ARBA" id="ARBA00036631"/>
    </source>
</evidence>
<organism evidence="9 10">
    <name type="scientific">Centropus unirufus</name>
    <dbReference type="NCBI Taxonomy" id="1118519"/>
    <lineage>
        <taxon>Eukaryota</taxon>
        <taxon>Metazoa</taxon>
        <taxon>Chordata</taxon>
        <taxon>Craniata</taxon>
        <taxon>Vertebrata</taxon>
        <taxon>Euteleostomi</taxon>
        <taxon>Archelosauria</taxon>
        <taxon>Archosauria</taxon>
        <taxon>Dinosauria</taxon>
        <taxon>Saurischia</taxon>
        <taxon>Theropoda</taxon>
        <taxon>Coelurosauria</taxon>
        <taxon>Aves</taxon>
        <taxon>Neognathae</taxon>
        <taxon>Neoaves</taxon>
        <taxon>Otidimorphae</taxon>
        <taxon>Cuculiformes</taxon>
        <taxon>Centropidae</taxon>
        <taxon>Centropus</taxon>
    </lineage>
</organism>
<dbReference type="PANTHER" id="PTHR45662">
    <property type="entry name" value="PHOSPHATIDYLINOSITIDE PHOSPHATASE SAC1"/>
    <property type="match status" value="1"/>
</dbReference>
<protein>
    <recommendedName>
        <fullName evidence="4">Phosphatidylinositol-3-phosphatase SAC1</fullName>
        <ecNumber evidence="1">3.1.3.64</ecNumber>
    </recommendedName>
    <alternativeName>
        <fullName evidence="6">Phosphatidylinositol-4-phosphate phosphatase</fullName>
    </alternativeName>
    <alternativeName>
        <fullName evidence="5">Suppressor of actin mutations 1-like protein</fullName>
    </alternativeName>
</protein>
<dbReference type="PANTHER" id="PTHR45662:SF2">
    <property type="entry name" value="PHOSPHATIDYLINOSITOL-3-PHOSPHATASE SAC1"/>
    <property type="match status" value="1"/>
</dbReference>
<dbReference type="GO" id="GO:0043812">
    <property type="term" value="F:phosphatidylinositol-4-phosphate phosphatase activity"/>
    <property type="evidence" value="ECO:0007669"/>
    <property type="project" value="TreeGrafter"/>
</dbReference>
<dbReference type="GO" id="GO:0005783">
    <property type="term" value="C:endoplasmic reticulum"/>
    <property type="evidence" value="ECO:0007669"/>
    <property type="project" value="TreeGrafter"/>
</dbReference>
<evidence type="ECO:0000313" key="9">
    <source>
        <dbReference type="EMBL" id="NWR77068.1"/>
    </source>
</evidence>
<dbReference type="Proteomes" id="UP000517892">
    <property type="component" value="Unassembled WGS sequence"/>
</dbReference>
<dbReference type="GO" id="GO:0004438">
    <property type="term" value="F:phosphatidylinositol-3-phosphate phosphatase activity"/>
    <property type="evidence" value="ECO:0007669"/>
    <property type="project" value="UniProtKB-EC"/>
</dbReference>
<feature type="domain" description="SAC" evidence="8">
    <location>
        <begin position="47"/>
        <end position="140"/>
    </location>
</feature>
<evidence type="ECO:0000256" key="1">
    <source>
        <dbReference type="ARBA" id="ARBA00013038"/>
    </source>
</evidence>
<comment type="catalytic activity">
    <reaction evidence="2">
        <text>a 1,2-diacyl-sn-glycero-3-phospho-(1D-myo-inositol-3-phosphate) + H2O = a 1,2-diacyl-sn-glycero-3-phospho-(1D-myo-inositol) + phosphate</text>
        <dbReference type="Rhea" id="RHEA:12316"/>
        <dbReference type="ChEBI" id="CHEBI:15377"/>
        <dbReference type="ChEBI" id="CHEBI:43474"/>
        <dbReference type="ChEBI" id="CHEBI:57880"/>
        <dbReference type="ChEBI" id="CHEBI:58088"/>
        <dbReference type="EC" id="3.1.3.64"/>
    </reaction>
    <physiologicalReaction direction="left-to-right" evidence="2">
        <dbReference type="Rhea" id="RHEA:12317"/>
    </physiologicalReaction>
</comment>
<evidence type="ECO:0000313" key="10">
    <source>
        <dbReference type="Proteomes" id="UP000517892"/>
    </source>
</evidence>
<feature type="non-terminal residue" evidence="9">
    <location>
        <position position="1"/>
    </location>
</feature>
<name>A0A7K5A2P0_9AVES</name>